<dbReference type="PROSITE" id="PS00455">
    <property type="entry name" value="AMP_BINDING"/>
    <property type="match status" value="1"/>
</dbReference>
<dbReference type="PANTHER" id="PTHR45527">
    <property type="entry name" value="NONRIBOSOMAL PEPTIDE SYNTHETASE"/>
    <property type="match status" value="1"/>
</dbReference>
<keyword evidence="3" id="KW-1185">Reference proteome</keyword>
<dbReference type="PRINTS" id="PR00154">
    <property type="entry name" value="AMPBINDING"/>
</dbReference>
<reference evidence="3" key="1">
    <citation type="submission" date="2018-06" db="EMBL/GenBank/DDBJ databases">
        <authorList>
            <person name="Lum Nde A."/>
            <person name="Hugo C."/>
        </authorList>
    </citation>
    <scope>NUCLEOTIDE SEQUENCE [LARGE SCALE GENOMIC DNA]</scope>
    <source>
        <strain evidence="3">1_F178</strain>
    </source>
</reference>
<feature type="domain" description="AMP-dependent synthetase/ligase" evidence="1">
    <location>
        <begin position="1"/>
        <end position="264"/>
    </location>
</feature>
<name>A0A3D9BZZ3_9FLAO</name>
<protein>
    <submittedName>
        <fullName evidence="2">Non-ribosomal peptide synthetase</fullName>
    </submittedName>
</protein>
<accession>A0A3D9BZZ3</accession>
<dbReference type="Proteomes" id="UP000256686">
    <property type="component" value="Unassembled WGS sequence"/>
</dbReference>
<evidence type="ECO:0000313" key="2">
    <source>
        <dbReference type="EMBL" id="REC59029.1"/>
    </source>
</evidence>
<dbReference type="EMBL" id="QNVT01000073">
    <property type="protein sequence ID" value="REC59029.1"/>
    <property type="molecule type" value="Genomic_DNA"/>
</dbReference>
<dbReference type="GO" id="GO:0031177">
    <property type="term" value="F:phosphopantetheine binding"/>
    <property type="evidence" value="ECO:0007669"/>
    <property type="project" value="TreeGrafter"/>
</dbReference>
<sequence length="265" mass="29427">ERSNRLANHLIAAYNLQPDELVPLCLDRSENMLIAILAVLKSGAAYVPMDPSYPADRIEHILQDTGARLILGQESTVEKLKTQAVDIISLDEITFKAALETESINNPVTSTQPNNLAYVIFTSGTTGLPKGVMVEHKNVSNLIHQESREFGLLENGVQKNCLWYANYVFDAHVWELYPSITHGHTIYILEKELQTDLSALKDYIEENSIRIATIPPVLLTRDSILPLEKLVVAGDVTNPQVMAMYKEHGVDLINAYGPTETTVCA</sequence>
<dbReference type="GO" id="GO:0044550">
    <property type="term" value="P:secondary metabolite biosynthetic process"/>
    <property type="evidence" value="ECO:0007669"/>
    <property type="project" value="TreeGrafter"/>
</dbReference>
<dbReference type="SUPFAM" id="SSF56801">
    <property type="entry name" value="Acetyl-CoA synthetase-like"/>
    <property type="match status" value="1"/>
</dbReference>
<gene>
    <name evidence="2" type="ORF">DRF65_28170</name>
</gene>
<organism evidence="2 3">
    <name type="scientific">Chryseobacterium pennae</name>
    <dbReference type="NCBI Taxonomy" id="2258962"/>
    <lineage>
        <taxon>Bacteria</taxon>
        <taxon>Pseudomonadati</taxon>
        <taxon>Bacteroidota</taxon>
        <taxon>Flavobacteriia</taxon>
        <taxon>Flavobacteriales</taxon>
        <taxon>Weeksellaceae</taxon>
        <taxon>Chryseobacterium group</taxon>
        <taxon>Chryseobacterium</taxon>
    </lineage>
</organism>
<comment type="caution">
    <text evidence="2">The sequence shown here is derived from an EMBL/GenBank/DDBJ whole genome shotgun (WGS) entry which is preliminary data.</text>
</comment>
<dbReference type="Gene3D" id="3.40.50.980">
    <property type="match status" value="2"/>
</dbReference>
<dbReference type="Pfam" id="PF00501">
    <property type="entry name" value="AMP-binding"/>
    <property type="match status" value="1"/>
</dbReference>
<dbReference type="GO" id="GO:0005737">
    <property type="term" value="C:cytoplasm"/>
    <property type="evidence" value="ECO:0007669"/>
    <property type="project" value="TreeGrafter"/>
</dbReference>
<dbReference type="FunFam" id="3.40.50.980:FF:000001">
    <property type="entry name" value="Non-ribosomal peptide synthetase"/>
    <property type="match status" value="1"/>
</dbReference>
<proteinExistence type="predicted"/>
<feature type="non-terminal residue" evidence="2">
    <location>
        <position position="265"/>
    </location>
</feature>
<dbReference type="InterPro" id="IPR020845">
    <property type="entry name" value="AMP-binding_CS"/>
</dbReference>
<evidence type="ECO:0000259" key="1">
    <source>
        <dbReference type="Pfam" id="PF00501"/>
    </source>
</evidence>
<evidence type="ECO:0000313" key="3">
    <source>
        <dbReference type="Proteomes" id="UP000256686"/>
    </source>
</evidence>
<dbReference type="AlphaFoldDB" id="A0A3D9BZZ3"/>
<feature type="non-terminal residue" evidence="2">
    <location>
        <position position="1"/>
    </location>
</feature>
<dbReference type="InterPro" id="IPR020459">
    <property type="entry name" value="AMP-binding"/>
</dbReference>
<dbReference type="InterPro" id="IPR000873">
    <property type="entry name" value="AMP-dep_synth/lig_dom"/>
</dbReference>
<dbReference type="GO" id="GO:0043041">
    <property type="term" value="P:amino acid activation for nonribosomal peptide biosynthetic process"/>
    <property type="evidence" value="ECO:0007669"/>
    <property type="project" value="TreeGrafter"/>
</dbReference>
<dbReference type="PANTHER" id="PTHR45527:SF1">
    <property type="entry name" value="FATTY ACID SYNTHASE"/>
    <property type="match status" value="1"/>
</dbReference>
<dbReference type="RefSeq" id="WP_165852332.1">
    <property type="nucleotide sequence ID" value="NZ_QNVT01000073.1"/>
</dbReference>